<dbReference type="CDD" id="cd00082">
    <property type="entry name" value="HisKA"/>
    <property type="match status" value="1"/>
</dbReference>
<dbReference type="PANTHER" id="PTHR43065:SF10">
    <property type="entry name" value="PEROXIDE STRESS-ACTIVATED HISTIDINE KINASE MAK3"/>
    <property type="match status" value="1"/>
</dbReference>
<keyword evidence="3" id="KW-0597">Phosphoprotein</keyword>
<dbReference type="PROSITE" id="PS50109">
    <property type="entry name" value="HIS_KIN"/>
    <property type="match status" value="1"/>
</dbReference>
<dbReference type="InterPro" id="IPR004358">
    <property type="entry name" value="Sig_transdc_His_kin-like_C"/>
</dbReference>
<evidence type="ECO:0000256" key="6">
    <source>
        <dbReference type="ARBA" id="ARBA00022777"/>
    </source>
</evidence>
<feature type="domain" description="Histidine kinase" evidence="10">
    <location>
        <begin position="328"/>
        <end position="535"/>
    </location>
</feature>
<dbReference type="SUPFAM" id="SSF55874">
    <property type="entry name" value="ATPase domain of HSP90 chaperone/DNA topoisomerase II/histidine kinase"/>
    <property type="match status" value="1"/>
</dbReference>
<keyword evidence="9" id="KW-0472">Membrane</keyword>
<protein>
    <recommendedName>
        <fullName evidence="2">histidine kinase</fullName>
        <ecNumber evidence="2">2.7.13.3</ecNumber>
    </recommendedName>
</protein>
<evidence type="ECO:0000256" key="7">
    <source>
        <dbReference type="ARBA" id="ARBA00022840"/>
    </source>
</evidence>
<keyword evidence="9" id="KW-0812">Transmembrane</keyword>
<evidence type="ECO:0000256" key="8">
    <source>
        <dbReference type="ARBA" id="ARBA00023012"/>
    </source>
</evidence>
<dbReference type="Pfam" id="PF02518">
    <property type="entry name" value="HATPase_c"/>
    <property type="match status" value="1"/>
</dbReference>
<dbReference type="InterPro" id="IPR036097">
    <property type="entry name" value="HisK_dim/P_sf"/>
</dbReference>
<evidence type="ECO:0000313" key="11">
    <source>
        <dbReference type="EMBL" id="EDM24008.1"/>
    </source>
</evidence>
<dbReference type="GO" id="GO:0000155">
    <property type="term" value="F:phosphorelay sensor kinase activity"/>
    <property type="evidence" value="ECO:0007669"/>
    <property type="project" value="InterPro"/>
</dbReference>
<comment type="caution">
    <text evidence="11">The sequence shown here is derived from an EMBL/GenBank/DDBJ whole genome shotgun (WGS) entry which is preliminary data.</text>
</comment>
<dbReference type="EMBL" id="ABCJ01000002">
    <property type="protein sequence ID" value="EDM24008.1"/>
    <property type="molecule type" value="Genomic_DNA"/>
</dbReference>
<dbReference type="SUPFAM" id="SSF47384">
    <property type="entry name" value="Homodimeric domain of signal transducing histidine kinase"/>
    <property type="match status" value="1"/>
</dbReference>
<name>A0AAI9AHZ2_9BACT</name>
<dbReference type="InterPro" id="IPR036890">
    <property type="entry name" value="HATPase_C_sf"/>
</dbReference>
<gene>
    <name evidence="11" type="ORF">CMTB2_07131</name>
</gene>
<dbReference type="SMART" id="SM00388">
    <property type="entry name" value="HisKA"/>
    <property type="match status" value="1"/>
</dbReference>
<proteinExistence type="predicted"/>
<dbReference type="InterPro" id="IPR003594">
    <property type="entry name" value="HATPase_dom"/>
</dbReference>
<evidence type="ECO:0000256" key="4">
    <source>
        <dbReference type="ARBA" id="ARBA00022679"/>
    </source>
</evidence>
<feature type="transmembrane region" description="Helical" evidence="9">
    <location>
        <begin position="12"/>
        <end position="35"/>
    </location>
</feature>
<evidence type="ECO:0000256" key="5">
    <source>
        <dbReference type="ARBA" id="ARBA00022741"/>
    </source>
</evidence>
<evidence type="ECO:0000256" key="3">
    <source>
        <dbReference type="ARBA" id="ARBA00022553"/>
    </source>
</evidence>
<evidence type="ECO:0000313" key="12">
    <source>
        <dbReference type="Proteomes" id="UP000003288"/>
    </source>
</evidence>
<sequence length="535" mass="62306">MRNSRDFKFDLIFAFVIFAFLIVVSVTYTAIYIFSDLTTKEFKEKIKLIANNTYINYKNKEKTIEKTLEALTSNDIFNSTFNVNDLVIKSLFKTMLVSNSDLKEINFYNKSGRLVFSCGKYRNEIFCLAKNLTLKLEDFDIDKVLIKEKLNKKGIEFIAISPLKTKNNGFLEVKADFVFPKKLNTFYDLIIINNKGDIFYSSIKNYYVKNIFDLYNYLLANKILKTNEGFVSDDIYVKSFSKTIKFIFLQNKNVIAKTDTASQKMAFILLIISIVIAIPLGVFFSKPLYTFYEELDKRVKKEIEKRRKKEEILAHQSKLAALGEMLGNIAHQWRHPLTRLSLLIQNLEMAYKMNKLDENRFNNFKENAIYQINYMSQTIDDFTNFFKKDTKKIEFCPKDIINEALKLLEARIKQNGVEIVLDIKKIEPIYGYKTEFSQVILNIINNAIDVLKERNIENKKIFIRIDGKKIEIEDNAGGIPENIKDKIFEPYFTTKFQSQGTGIGLYMSKVIITEHFNGKLYAYNSQNGAVFVIEV</sequence>
<reference evidence="11 12" key="1">
    <citation type="journal article" date="2011" name="Stand. Genomic Sci.">
        <title>Draft genome sequence of Caminibacter mediatlanticus strain TB-2, an epsilonproteobacterium isolated from a deep-sea hydrothermal vent.</title>
        <authorList>
            <person name="Giovannelli D."/>
            <person name="Ferriera S."/>
            <person name="Johnson J."/>
            <person name="Kravitz S."/>
            <person name="Perez-Rodriguez I."/>
            <person name="Ricci J."/>
            <person name="O'Brien C."/>
            <person name="Voordeckers J.W."/>
            <person name="Bini E."/>
            <person name="Vetriani C."/>
        </authorList>
    </citation>
    <scope>NUCLEOTIDE SEQUENCE [LARGE SCALE GENOMIC DNA]</scope>
    <source>
        <strain evidence="11 12">TB-2</strain>
    </source>
</reference>
<dbReference type="Gene3D" id="3.30.565.10">
    <property type="entry name" value="Histidine kinase-like ATPase, C-terminal domain"/>
    <property type="match status" value="1"/>
</dbReference>
<dbReference type="PANTHER" id="PTHR43065">
    <property type="entry name" value="SENSOR HISTIDINE KINASE"/>
    <property type="match status" value="1"/>
</dbReference>
<evidence type="ECO:0000256" key="2">
    <source>
        <dbReference type="ARBA" id="ARBA00012438"/>
    </source>
</evidence>
<organism evidence="11 12">
    <name type="scientific">Caminibacter mediatlanticus TB-2</name>
    <dbReference type="NCBI Taxonomy" id="391592"/>
    <lineage>
        <taxon>Bacteria</taxon>
        <taxon>Pseudomonadati</taxon>
        <taxon>Campylobacterota</taxon>
        <taxon>Epsilonproteobacteria</taxon>
        <taxon>Nautiliales</taxon>
        <taxon>Nautiliaceae</taxon>
        <taxon>Caminibacter</taxon>
    </lineage>
</organism>
<dbReference type="InterPro" id="IPR005467">
    <property type="entry name" value="His_kinase_dom"/>
</dbReference>
<dbReference type="Proteomes" id="UP000003288">
    <property type="component" value="Unassembled WGS sequence"/>
</dbReference>
<keyword evidence="4" id="KW-0808">Transferase</keyword>
<keyword evidence="5" id="KW-0547">Nucleotide-binding</keyword>
<dbReference type="AlphaFoldDB" id="A0AAI9AHZ2"/>
<dbReference type="EC" id="2.7.13.3" evidence="2"/>
<evidence type="ECO:0000256" key="1">
    <source>
        <dbReference type="ARBA" id="ARBA00000085"/>
    </source>
</evidence>
<accession>A0AAI9AHZ2</accession>
<keyword evidence="8" id="KW-0902">Two-component regulatory system</keyword>
<keyword evidence="7" id="KW-0067">ATP-binding</keyword>
<keyword evidence="6 11" id="KW-0418">Kinase</keyword>
<evidence type="ECO:0000259" key="10">
    <source>
        <dbReference type="PROSITE" id="PS50109"/>
    </source>
</evidence>
<dbReference type="Gene3D" id="1.10.287.130">
    <property type="match status" value="1"/>
</dbReference>
<comment type="catalytic activity">
    <reaction evidence="1">
        <text>ATP + protein L-histidine = ADP + protein N-phospho-L-histidine.</text>
        <dbReference type="EC" id="2.7.13.3"/>
    </reaction>
</comment>
<feature type="transmembrane region" description="Helical" evidence="9">
    <location>
        <begin position="265"/>
        <end position="284"/>
    </location>
</feature>
<dbReference type="GO" id="GO:0005524">
    <property type="term" value="F:ATP binding"/>
    <property type="evidence" value="ECO:0007669"/>
    <property type="project" value="UniProtKB-KW"/>
</dbReference>
<evidence type="ECO:0000256" key="9">
    <source>
        <dbReference type="SAM" id="Phobius"/>
    </source>
</evidence>
<keyword evidence="9" id="KW-1133">Transmembrane helix</keyword>
<dbReference type="SMART" id="SM00387">
    <property type="entry name" value="HATPase_c"/>
    <property type="match status" value="1"/>
</dbReference>
<dbReference type="InterPro" id="IPR003661">
    <property type="entry name" value="HisK_dim/P_dom"/>
</dbReference>
<dbReference type="PRINTS" id="PR00344">
    <property type="entry name" value="BCTRLSENSOR"/>
</dbReference>